<dbReference type="KEGG" id="oaa:100080552"/>
<dbReference type="HOGENOM" id="CLU_013563_2_0_1"/>
<dbReference type="FunFam" id="2.30.42.10:FF:000007">
    <property type="entry name" value="Amyloid beta A4 protein-binding family A member"/>
    <property type="match status" value="1"/>
</dbReference>
<feature type="region of interest" description="Disordered" evidence="12">
    <location>
        <begin position="1"/>
        <end position="104"/>
    </location>
</feature>
<dbReference type="GeneTree" id="ENSGT00940000160384"/>
<dbReference type="SUPFAM" id="SSF50156">
    <property type="entry name" value="PDZ domain-like"/>
    <property type="match status" value="2"/>
</dbReference>
<keyword evidence="2" id="KW-0813">Transport</keyword>
<dbReference type="CDD" id="cd06793">
    <property type="entry name" value="PDZ2_APBA1_3-like"/>
    <property type="match status" value="1"/>
</dbReference>
<dbReference type="CDD" id="cd06720">
    <property type="entry name" value="PDZ1_APBA1_3-like"/>
    <property type="match status" value="1"/>
</dbReference>
<dbReference type="Ensembl" id="ENSOANT00000010065.2">
    <property type="protein sequence ID" value="ENSOANP00000010063.2"/>
    <property type="gene ID" value="ENSOANG00000006293.4"/>
</dbReference>
<dbReference type="FunFam" id="2.30.29.30:FF:000222">
    <property type="entry name" value="amyloid beta A4 precursor protein-binding family A member 3"/>
    <property type="match status" value="1"/>
</dbReference>
<organism evidence="15 16">
    <name type="scientific">Ornithorhynchus anatinus</name>
    <name type="common">Duckbill platypus</name>
    <dbReference type="NCBI Taxonomy" id="9258"/>
    <lineage>
        <taxon>Eukaryota</taxon>
        <taxon>Metazoa</taxon>
        <taxon>Chordata</taxon>
        <taxon>Craniata</taxon>
        <taxon>Vertebrata</taxon>
        <taxon>Euteleostomi</taxon>
        <taxon>Mammalia</taxon>
        <taxon>Monotremata</taxon>
        <taxon>Ornithorhynchidae</taxon>
        <taxon>Ornithorhynchus</taxon>
    </lineage>
</organism>
<dbReference type="FunFam" id="2.30.42.10:FF:000017">
    <property type="entry name" value="Amyloid beta A4 protein-binding family A member 1"/>
    <property type="match status" value="1"/>
</dbReference>
<dbReference type="GO" id="GO:0048471">
    <property type="term" value="C:perinuclear region of cytoplasm"/>
    <property type="evidence" value="ECO:0007669"/>
    <property type="project" value="UniProtKB-SubCell"/>
</dbReference>
<dbReference type="CTD" id="9546"/>
<dbReference type="PANTHER" id="PTHR12345">
    <property type="entry name" value="SYNTENIN RELATED"/>
    <property type="match status" value="1"/>
</dbReference>
<dbReference type="GO" id="GO:0007268">
    <property type="term" value="P:chemical synaptic transmission"/>
    <property type="evidence" value="ECO:0000318"/>
    <property type="project" value="GO_Central"/>
</dbReference>
<dbReference type="GO" id="GO:0004857">
    <property type="term" value="F:enzyme inhibitor activity"/>
    <property type="evidence" value="ECO:0007669"/>
    <property type="project" value="Ensembl"/>
</dbReference>
<dbReference type="InterPro" id="IPR006020">
    <property type="entry name" value="PTB/PI_dom"/>
</dbReference>
<feature type="domain" description="PDZ" evidence="14">
    <location>
        <begin position="546"/>
        <end position="622"/>
    </location>
</feature>
<dbReference type="OrthoDB" id="5987010at2759"/>
<evidence type="ECO:0000256" key="12">
    <source>
        <dbReference type="SAM" id="MobiDB-lite"/>
    </source>
</evidence>
<dbReference type="InterPro" id="IPR011993">
    <property type="entry name" value="PH-like_dom_sf"/>
</dbReference>
<evidence type="ECO:0000256" key="1">
    <source>
        <dbReference type="ARBA" id="ARBA00004556"/>
    </source>
</evidence>
<evidence type="ECO:0000313" key="16">
    <source>
        <dbReference type="Proteomes" id="UP000002279"/>
    </source>
</evidence>
<feature type="region of interest" description="Disordered" evidence="12">
    <location>
        <begin position="171"/>
        <end position="251"/>
    </location>
</feature>
<feature type="compositionally biased region" description="Polar residues" evidence="12">
    <location>
        <begin position="175"/>
        <end position="191"/>
    </location>
</feature>
<proteinExistence type="predicted"/>
<dbReference type="Gene3D" id="2.30.29.30">
    <property type="entry name" value="Pleckstrin-homology domain (PH domain)/Phosphotyrosine-binding domain (PTB)"/>
    <property type="match status" value="1"/>
</dbReference>
<reference evidence="15 16" key="1">
    <citation type="journal article" date="2008" name="Nature">
        <title>Genome analysis of the platypus reveals unique signatures of evolution.</title>
        <authorList>
            <person name="Warren W.C."/>
            <person name="Hillier L.W."/>
            <person name="Marshall Graves J.A."/>
            <person name="Birney E."/>
            <person name="Ponting C.P."/>
            <person name="Grutzner F."/>
            <person name="Belov K."/>
            <person name="Miller W."/>
            <person name="Clarke L."/>
            <person name="Chinwalla A.T."/>
            <person name="Yang S.P."/>
            <person name="Heger A."/>
            <person name="Locke D.P."/>
            <person name="Miethke P."/>
            <person name="Waters P.D."/>
            <person name="Veyrunes F."/>
            <person name="Fulton L."/>
            <person name="Fulton B."/>
            <person name="Graves T."/>
            <person name="Wallis J."/>
            <person name="Puente X.S."/>
            <person name="Lopez-Otin C."/>
            <person name="Ordonez G.R."/>
            <person name="Eichler E.E."/>
            <person name="Chen L."/>
            <person name="Cheng Z."/>
            <person name="Deakin J.E."/>
            <person name="Alsop A."/>
            <person name="Thompson K."/>
            <person name="Kirby P."/>
            <person name="Papenfuss A.T."/>
            <person name="Wakefield M.J."/>
            <person name="Olender T."/>
            <person name="Lancet D."/>
            <person name="Huttley G.A."/>
            <person name="Smit A.F."/>
            <person name="Pask A."/>
            <person name="Temple-Smith P."/>
            <person name="Batzer M.A."/>
            <person name="Walker J.A."/>
            <person name="Konkel M.K."/>
            <person name="Harris R.S."/>
            <person name="Whittington C.M."/>
            <person name="Wong E.S."/>
            <person name="Gemmell N.J."/>
            <person name="Buschiazzo E."/>
            <person name="Vargas Jentzsch I.M."/>
            <person name="Merkel A."/>
            <person name="Schmitz J."/>
            <person name="Zemann A."/>
            <person name="Churakov G."/>
            <person name="Kriegs J.O."/>
            <person name="Brosius J."/>
            <person name="Murchison E.P."/>
            <person name="Sachidanandam R."/>
            <person name="Smith C."/>
            <person name="Hannon G.J."/>
            <person name="Tsend-Ayush E."/>
            <person name="McMillan D."/>
            <person name="Attenborough R."/>
            <person name="Rens W."/>
            <person name="Ferguson-Smith M."/>
            <person name="Lefevre C.M."/>
            <person name="Sharp J.A."/>
            <person name="Nicholas K.R."/>
            <person name="Ray D.A."/>
            <person name="Kube M."/>
            <person name="Reinhardt R."/>
            <person name="Pringle T.H."/>
            <person name="Taylor J."/>
            <person name="Jones R.C."/>
            <person name="Nixon B."/>
            <person name="Dacheux J.L."/>
            <person name="Niwa H."/>
            <person name="Sekita Y."/>
            <person name="Huang X."/>
            <person name="Stark A."/>
            <person name="Kheradpour P."/>
            <person name="Kellis M."/>
            <person name="Flicek P."/>
            <person name="Chen Y."/>
            <person name="Webber C."/>
            <person name="Hardison R."/>
            <person name="Nelson J."/>
            <person name="Hallsworth-Pepin K."/>
            <person name="Delehaunty K."/>
            <person name="Markovic C."/>
            <person name="Minx P."/>
            <person name="Feng Y."/>
            <person name="Kremitzki C."/>
            <person name="Mitreva M."/>
            <person name="Glasscock J."/>
            <person name="Wylie T."/>
            <person name="Wohldmann P."/>
            <person name="Thiru P."/>
            <person name="Nhan M.N."/>
            <person name="Pohl C.S."/>
            <person name="Smith S.M."/>
            <person name="Hou S."/>
            <person name="Nefedov M."/>
            <person name="de Jong P.J."/>
            <person name="Renfree M.B."/>
            <person name="Mardis E.R."/>
            <person name="Wilson R.K."/>
        </authorList>
    </citation>
    <scope>NUCLEOTIDE SEQUENCE [LARGE SCALE GENOMIC DNA]</scope>
    <source>
        <strain evidence="15 16">Glennie</strain>
    </source>
</reference>
<comment type="function">
    <text evidence="7">May modulate processing of the amyloid-beta precursor protein (APP) and hence formation of APP-beta. May enhance the activity of HIF1A in macrophages by inhibiting the activity of HIF1AN.</text>
</comment>
<dbReference type="RefSeq" id="XP_028909057.1">
    <property type="nucleotide sequence ID" value="XM_029053224.1"/>
</dbReference>
<evidence type="ECO:0000256" key="3">
    <source>
        <dbReference type="ARBA" id="ARBA00022490"/>
    </source>
</evidence>
<dbReference type="GeneID" id="100080552"/>
<accession>F6US59</accession>
<evidence type="ECO:0000256" key="11">
    <source>
        <dbReference type="ARBA" id="ARBA00083043"/>
    </source>
</evidence>
<evidence type="ECO:0000256" key="7">
    <source>
        <dbReference type="ARBA" id="ARBA00058713"/>
    </source>
</evidence>
<keyword evidence="6" id="KW-0007">Acetylation</keyword>
<protein>
    <recommendedName>
        <fullName evidence="8">Amyloid-beta A4 precursor protein-binding family A member 3</fullName>
    </recommendedName>
    <alternativeName>
        <fullName evidence="10">Adapter protein X11gamma</fullName>
    </alternativeName>
    <alternativeName>
        <fullName evidence="9">Neuron-specific X11L2 protein</fullName>
    </alternativeName>
    <alternativeName>
        <fullName evidence="11">Neuronal Munc18-1-interacting protein 3</fullName>
    </alternativeName>
</protein>
<dbReference type="Bgee" id="ENSOANG00000006293">
    <property type="expression patterns" value="Expressed in heart and 7 other cell types or tissues"/>
</dbReference>
<dbReference type="SMART" id="SM00462">
    <property type="entry name" value="PTB"/>
    <property type="match status" value="1"/>
</dbReference>
<dbReference type="InterPro" id="IPR051230">
    <property type="entry name" value="APP-Binding"/>
</dbReference>
<dbReference type="GO" id="GO:0019899">
    <property type="term" value="F:enzyme binding"/>
    <property type="evidence" value="ECO:0007669"/>
    <property type="project" value="Ensembl"/>
</dbReference>
<feature type="compositionally biased region" description="Basic and acidic residues" evidence="12">
    <location>
        <begin position="70"/>
        <end position="82"/>
    </location>
</feature>
<evidence type="ECO:0000256" key="2">
    <source>
        <dbReference type="ARBA" id="ARBA00022448"/>
    </source>
</evidence>
<dbReference type="Proteomes" id="UP000002279">
    <property type="component" value="Chromosome X2"/>
</dbReference>
<dbReference type="InterPro" id="IPR001478">
    <property type="entry name" value="PDZ"/>
</dbReference>
<feature type="compositionally biased region" description="Pro residues" evidence="12">
    <location>
        <begin position="7"/>
        <end position="17"/>
    </location>
</feature>
<keyword evidence="3" id="KW-0963">Cytoplasm</keyword>
<sequence>MDIRTAPAPPPGLPPEAPAMDLEKAETPCPSSPSLLAPLDSPSRGNDVGSDPAPSWSLTDPEGPLTPSPKEVERTEAQDPAHRLVRGLSKMELDEELRGGSPEEKEIQGLMSQLQALRPDLVDAPPREGLPCPLHIAMGRGLATPPPSETPGGHGLLSVEAGREDLLSLLCCEGSTPTGDSSPPAQLSDMVSLSDPVPRLLQPPAGPEGPEAGGGDLQKWSKGEDSPSSSPEPWLGPNPLAQPEELPGAAAQAPETLTSFPAFREVPGPCDPEDLLDGVIFGAKYMGSTQLVSERNPPTSARMAQAQEAVDRIKAPEGESQPMTEVDLFISTQRVKVLTADSQEAMMDHPLQTISYIADIGNIVVLMARRCLAQRSGPRDKRLYKMICHVFHSADAQLIAQAIGQAFSVAYQHFLQASGIDPCQLSAQQYQEALGDGDLHNGDLAHFSNQENCKDVTIQKQKGEILGVAVVESGWGSLLPTVVIANLLHGGPAERSGELSIGDRLTAVNGTSLVGLPLAACQNIIRELKHQVEVKLNIVHCPPVTTAIIRRPDAKDQLGFCVENGIICSLMRGGIAERGGIRVGHRIIEINGQSVVAMPHEKIIQLLTQAVSEVHIKTMPASTYRLLTGQEQPLYL</sequence>
<dbReference type="PROSITE" id="PS01179">
    <property type="entry name" value="PID"/>
    <property type="match status" value="1"/>
</dbReference>
<keyword evidence="4" id="KW-0597">Phosphoprotein</keyword>
<dbReference type="RefSeq" id="XP_007667291.1">
    <property type="nucleotide sequence ID" value="XM_007669101.2"/>
</dbReference>
<feature type="domain" description="PDZ" evidence="14">
    <location>
        <begin position="455"/>
        <end position="540"/>
    </location>
</feature>
<dbReference type="eggNOG" id="KOG3605">
    <property type="taxonomic scope" value="Eukaryota"/>
</dbReference>
<evidence type="ECO:0000256" key="5">
    <source>
        <dbReference type="ARBA" id="ARBA00022737"/>
    </source>
</evidence>
<dbReference type="GO" id="GO:0010468">
    <property type="term" value="P:regulation of gene expression"/>
    <property type="evidence" value="ECO:0007669"/>
    <property type="project" value="Ensembl"/>
</dbReference>
<gene>
    <name evidence="15" type="primary">APBA3</name>
</gene>
<keyword evidence="5" id="KW-0677">Repeat</keyword>
<evidence type="ECO:0000259" key="14">
    <source>
        <dbReference type="PROSITE" id="PS50106"/>
    </source>
</evidence>
<evidence type="ECO:0000256" key="10">
    <source>
        <dbReference type="ARBA" id="ARBA00078850"/>
    </source>
</evidence>
<evidence type="ECO:0000256" key="8">
    <source>
        <dbReference type="ARBA" id="ARBA00067675"/>
    </source>
</evidence>
<dbReference type="GO" id="GO:0001540">
    <property type="term" value="F:amyloid-beta binding"/>
    <property type="evidence" value="ECO:0000318"/>
    <property type="project" value="GO_Central"/>
</dbReference>
<keyword evidence="16" id="KW-1185">Reference proteome</keyword>
<evidence type="ECO:0000313" key="15">
    <source>
        <dbReference type="Ensembl" id="ENSOANP00000010063.2"/>
    </source>
</evidence>
<dbReference type="SMART" id="SM00228">
    <property type="entry name" value="PDZ"/>
    <property type="match status" value="2"/>
</dbReference>
<dbReference type="AlphaFoldDB" id="F6US59"/>
<dbReference type="Pfam" id="PF00595">
    <property type="entry name" value="PDZ"/>
    <property type="match status" value="2"/>
</dbReference>
<dbReference type="PROSITE" id="PS50106">
    <property type="entry name" value="PDZ"/>
    <property type="match status" value="2"/>
</dbReference>
<feature type="compositionally biased region" description="Basic and acidic residues" evidence="12">
    <location>
        <begin position="89"/>
        <end position="104"/>
    </location>
</feature>
<dbReference type="OMA" id="HCEECPP"/>
<feature type="domain" description="PID" evidence="13">
    <location>
        <begin position="277"/>
        <end position="422"/>
    </location>
</feature>
<dbReference type="Gene3D" id="2.30.42.10">
    <property type="match status" value="2"/>
</dbReference>
<reference evidence="15" key="3">
    <citation type="submission" date="2025-09" db="UniProtKB">
        <authorList>
            <consortium name="Ensembl"/>
        </authorList>
    </citation>
    <scope>IDENTIFICATION</scope>
    <source>
        <strain evidence="15">Glennie</strain>
    </source>
</reference>
<dbReference type="FunCoup" id="F6US59">
    <property type="interactions" value="263"/>
</dbReference>
<evidence type="ECO:0000256" key="9">
    <source>
        <dbReference type="ARBA" id="ARBA00077607"/>
    </source>
</evidence>
<dbReference type="STRING" id="9258.ENSOANP00000010063"/>
<dbReference type="PANTHER" id="PTHR12345:SF9">
    <property type="entry name" value="AMYLOID-BETA A4 PRECURSOR PROTEIN-BINDING FAMILY A MEMBER 3"/>
    <property type="match status" value="1"/>
</dbReference>
<evidence type="ECO:0000259" key="13">
    <source>
        <dbReference type="PROSITE" id="PS01179"/>
    </source>
</evidence>
<evidence type="ECO:0000256" key="4">
    <source>
        <dbReference type="ARBA" id="ARBA00022553"/>
    </source>
</evidence>
<dbReference type="InterPro" id="IPR036034">
    <property type="entry name" value="PDZ_sf"/>
</dbReference>
<feature type="compositionally biased region" description="Low complexity" evidence="12">
    <location>
        <begin position="28"/>
        <end position="43"/>
    </location>
</feature>
<evidence type="ECO:0000256" key="6">
    <source>
        <dbReference type="ARBA" id="ARBA00022990"/>
    </source>
</evidence>
<name>F6US59_ORNAN</name>
<dbReference type="CDD" id="cd01208">
    <property type="entry name" value="PTB_X11"/>
    <property type="match status" value="1"/>
</dbReference>
<dbReference type="Pfam" id="PF00640">
    <property type="entry name" value="PID"/>
    <property type="match status" value="1"/>
</dbReference>
<dbReference type="GO" id="GO:0043197">
    <property type="term" value="C:dendritic spine"/>
    <property type="evidence" value="ECO:0000318"/>
    <property type="project" value="GO_Central"/>
</dbReference>
<dbReference type="SUPFAM" id="SSF50729">
    <property type="entry name" value="PH domain-like"/>
    <property type="match status" value="1"/>
</dbReference>
<reference evidence="15" key="2">
    <citation type="submission" date="2025-08" db="UniProtKB">
        <authorList>
            <consortium name="Ensembl"/>
        </authorList>
    </citation>
    <scope>IDENTIFICATION</scope>
    <source>
        <strain evidence="15">Glennie</strain>
    </source>
</reference>
<dbReference type="GO" id="GO:0005737">
    <property type="term" value="C:cytoplasm"/>
    <property type="evidence" value="ECO:0000318"/>
    <property type="project" value="GO_Central"/>
</dbReference>
<comment type="subcellular location">
    <subcellularLocation>
        <location evidence="1">Cytoplasm</location>
        <location evidence="1">Perinuclear region</location>
    </subcellularLocation>
</comment>
<dbReference type="GO" id="GO:0005886">
    <property type="term" value="C:plasma membrane"/>
    <property type="evidence" value="ECO:0000318"/>
    <property type="project" value="GO_Central"/>
</dbReference>
<dbReference type="InParanoid" id="F6US59"/>